<keyword evidence="2 4" id="KW-0175">Coiled coil</keyword>
<feature type="coiled-coil region" evidence="4">
    <location>
        <begin position="449"/>
        <end position="500"/>
    </location>
</feature>
<gene>
    <name evidence="8" type="ORF">DLAC_00265</name>
</gene>
<dbReference type="GO" id="GO:0017056">
    <property type="term" value="F:structural constituent of nuclear pore"/>
    <property type="evidence" value="ECO:0007669"/>
    <property type="project" value="TreeGrafter"/>
</dbReference>
<dbReference type="GO" id="GO:0006606">
    <property type="term" value="P:protein import into nucleus"/>
    <property type="evidence" value="ECO:0007669"/>
    <property type="project" value="InterPro"/>
</dbReference>
<feature type="compositionally biased region" description="Polar residues" evidence="5">
    <location>
        <begin position="1855"/>
        <end position="1870"/>
    </location>
</feature>
<dbReference type="InterPro" id="IPR012929">
    <property type="entry name" value="Nucleoprot-TPR/MLP1-2_dom"/>
</dbReference>
<feature type="compositionally biased region" description="Low complexity" evidence="5">
    <location>
        <begin position="1834"/>
        <end position="1854"/>
    </location>
</feature>
<feature type="compositionally biased region" description="Polar residues" evidence="5">
    <location>
        <begin position="654"/>
        <end position="667"/>
    </location>
</feature>
<feature type="region of interest" description="Disordered" evidence="5">
    <location>
        <begin position="1640"/>
        <end position="1683"/>
    </location>
</feature>
<keyword evidence="3" id="KW-0539">Nucleus</keyword>
<dbReference type="Pfam" id="PF25785">
    <property type="entry name" value="TPR"/>
    <property type="match status" value="1"/>
</dbReference>
<name>A0A152A9A2_TIELA</name>
<feature type="compositionally biased region" description="Polar residues" evidence="5">
    <location>
        <begin position="624"/>
        <end position="643"/>
    </location>
</feature>
<feature type="region of interest" description="Disordered" evidence="5">
    <location>
        <begin position="1711"/>
        <end position="1783"/>
    </location>
</feature>
<feature type="compositionally biased region" description="Acidic residues" evidence="5">
    <location>
        <begin position="1820"/>
        <end position="1833"/>
    </location>
</feature>
<dbReference type="GO" id="GO:0006406">
    <property type="term" value="P:mRNA export from nucleus"/>
    <property type="evidence" value="ECO:0007669"/>
    <property type="project" value="TreeGrafter"/>
</dbReference>
<feature type="compositionally biased region" description="Low complexity" evidence="5">
    <location>
        <begin position="1560"/>
        <end position="1578"/>
    </location>
</feature>
<feature type="coiled-coil region" evidence="4">
    <location>
        <begin position="985"/>
        <end position="1125"/>
    </location>
</feature>
<evidence type="ECO:0000256" key="4">
    <source>
        <dbReference type="SAM" id="Coils"/>
    </source>
</evidence>
<feature type="coiled-coil region" evidence="4">
    <location>
        <begin position="1272"/>
        <end position="1488"/>
    </location>
</feature>
<dbReference type="Pfam" id="PF07926">
    <property type="entry name" value="TPR_MLP1_2"/>
    <property type="match status" value="1"/>
</dbReference>
<feature type="region of interest" description="Disordered" evidence="5">
    <location>
        <begin position="954"/>
        <end position="984"/>
    </location>
</feature>
<evidence type="ECO:0000256" key="5">
    <source>
        <dbReference type="SAM" id="MobiDB-lite"/>
    </source>
</evidence>
<feature type="region of interest" description="Disordered" evidence="5">
    <location>
        <begin position="1796"/>
        <end position="1927"/>
    </location>
</feature>
<dbReference type="InterPro" id="IPR057974">
    <property type="entry name" value="NUA/TPR/MLP1-2-like_dom"/>
</dbReference>
<proteinExistence type="predicted"/>
<organism evidence="8 9">
    <name type="scientific">Tieghemostelium lacteum</name>
    <name type="common">Slime mold</name>
    <name type="synonym">Dictyostelium lacteum</name>
    <dbReference type="NCBI Taxonomy" id="361077"/>
    <lineage>
        <taxon>Eukaryota</taxon>
        <taxon>Amoebozoa</taxon>
        <taxon>Evosea</taxon>
        <taxon>Eumycetozoa</taxon>
        <taxon>Dictyostelia</taxon>
        <taxon>Dictyosteliales</taxon>
        <taxon>Raperosteliaceae</taxon>
        <taxon>Tieghemostelium</taxon>
    </lineage>
</organism>
<comment type="caution">
    <text evidence="8">The sequence shown here is derived from an EMBL/GenBank/DDBJ whole genome shotgun (WGS) entry which is preliminary data.</text>
</comment>
<dbReference type="PANTHER" id="PTHR18898">
    <property type="entry name" value="NUCLEOPROTEIN TPR-RELATED"/>
    <property type="match status" value="1"/>
</dbReference>
<sequence length="1927" mass="221376">MTTPMNDWNCSFMTKDEYNLSLQNPIAIIFKAESKIKQLNKTLESTLAKQSTDSTNSQQLFQQLEKDFISSKKEVEQLNSQNLQLKREIQDLNSKNQELYSDSLKLKSNSIEKDSKTNVISKLYDELQEEKSNLLLIIERKDKDLKEEAESVSKLTDKLNEFIKERSELKSKLISVENDQSSNEFQISRLKQEISELRKQNEQLDDTTKKQTLNYFNEIKDLKSLNFELKMKNDQLNDQLEKLNQSNGSLNQKINDLEQMLTKIKEDVKKIKSEKLEANGQFEHELEVKQRLVTLYKENSEEYSKKIQSLQSQIDQYKEHDRKMKQDHDNSYRKMEEAYESLQEDYQRVIREYDEFKQSTAQGSKQGNVDISQMDIPVLSDNVKSRIIETTNLGTRDDIRRELLDMVQRYDDLTKLALNEKKEKRFVQEQLNFVLVEVEKKAPIIHEQNKDYQRLVKNQEKLLDSLTELQHQKDSLSLKAQAITAENQKLKNEITDLQKQICYLLKENLEQSGANMHADSGLIRSLNQSINQNHAETDQIIPDSLITFGNIEELQIRNQDLLKQVRFFQQEIQNYQELSKKLESAAKELDMLKSTRERQSEVIDSLSKQKEHWRSVAQQSSSSTNSPFIHNNGSPNDVSTGPISLNDLDATPTKVGSTVFGQSIPNHQYNSQSSQKQQEQQQQLNQSQQQFQDLKKSFELLQKECEISTKERQASEKEMFLKIESLKDVNTTLKLSLSQLEAEKSINADRLKLLGDSLKTQTTELDSYRKKCEEYTQIIINHQKSIEILNNNVQRSDELRNQAEVRLTHLKGENELLKQSESRLLEINKSISIEKISIESLLEKVNSLNTAKESSESELRKRMENDLITQDQTRISLRKELDQTKQTYKDLEISLNHQLTESRERYEKREKELMDTKENLLKLKISEQNLIQKVSTLENQLQNSENRINTLLERQSQQQSPIHPVTPQNQQQQQQPQSSISSLDLSLARSEIESLKESLNQEKENVIHYKTIAFSSDTDLSKLKEEYTRVKMELEDKLKETLEELSQSRQQQEEQKLRLNKLENFSHTHQKDIDDIVEAKNSLEKEKQTLYDKISQLTKDLEAAIDESKIQQNLYKQANENYEREIVAHAKNIKVLPQLRSDLADSRTKMNSIQNQKDIAVQELQEAKASWLQQESLFKAQMNEMEERMKDLKHHNTLLQSQIDTITLKTSQMDRVNQMMQTNNTSQLNAGDSEKLLSELREVIQIQGREQKILEVKNESLMQESIRLKQSLQYSQNTIDQLNQQIQQDQENMKNLTVSSWKHEEVLKQLEQMNLFKESNVMLKDETKRLNQMIEELRKQVQERDQKLVPVTQENRRLQSENQVLQQEIEAQKLEIANWSNKAQKLLNKYQSIDPDEHQKLVEQNETLTQELKTLNTTTEELRKQFEDVKKHAKHWKEESKKLGNIKKEKLEIETQNKTLEQQMNTQIQSYKQQLEKAQETVTTNQENFDKQLLELKKKNALLERIKKPLAQQPGSVSQQDHDLVKTEMESLKKTNDDKDKELNIIRMKLKVLERMNKNAPQVAQSSTTAATSTTTATTSTPVIAATATTPTTTTTATTSTPVIAATATTTATTQAVPVPTEPVAKKRLIKKPALSQLQTMLSQPTTTTTTSTTTPITPTTTTTTPLNASTTPGTTPSSTTPLPTKSSIFAPNSPNPLASTAPTGVFSPSIFSPTLTPSTIPSTTNTLETPSESTANTTTTATPIPTTTTTTTNTDQTTDINISNNNIEEGEDIEEEEEEESNHVVKKLKVDNHSSINTFTDQEEVETEDTPIHNNGDTEIFDVEDEVDETTDDNTMMTDVNLDNSNNSTSTTTEQPLSLSSETTVQQNPPTLPQKRRLKKNNPAVPIPDNLVPPSQLATKPAAKKPSPQTTSTDDLNNDINPSEES</sequence>
<protein>
    <submittedName>
        <fullName evidence="8">Uncharacterized protein</fullName>
    </submittedName>
</protein>
<feature type="compositionally biased region" description="Low complexity" evidence="5">
    <location>
        <begin position="968"/>
        <end position="982"/>
    </location>
</feature>
<feature type="compositionally biased region" description="Basic and acidic residues" evidence="5">
    <location>
        <begin position="600"/>
        <end position="614"/>
    </location>
</feature>
<evidence type="ECO:0000256" key="2">
    <source>
        <dbReference type="ARBA" id="ARBA00023054"/>
    </source>
</evidence>
<comment type="subcellular location">
    <subcellularLocation>
        <location evidence="1">Nucleus</location>
    </subcellularLocation>
</comment>
<feature type="compositionally biased region" description="Low complexity" evidence="5">
    <location>
        <begin position="668"/>
        <end position="689"/>
    </location>
</feature>
<dbReference type="InParanoid" id="A0A152A9A2"/>
<dbReference type="FunCoup" id="A0A152A9A2">
    <property type="interactions" value="306"/>
</dbReference>
<dbReference type="EMBL" id="LODT01000001">
    <property type="protein sequence ID" value="KYR02800.1"/>
    <property type="molecule type" value="Genomic_DNA"/>
</dbReference>
<feature type="domain" description="Nucleoprotein TPR/MLP1-2" evidence="6">
    <location>
        <begin position="1080"/>
        <end position="1205"/>
    </location>
</feature>
<dbReference type="OMA" id="HAQQNYE"/>
<dbReference type="Proteomes" id="UP000076078">
    <property type="component" value="Unassembled WGS sequence"/>
</dbReference>
<evidence type="ECO:0000259" key="6">
    <source>
        <dbReference type="Pfam" id="PF07926"/>
    </source>
</evidence>
<evidence type="ECO:0000256" key="3">
    <source>
        <dbReference type="ARBA" id="ARBA00023242"/>
    </source>
</evidence>
<feature type="compositionally biased region" description="Low complexity" evidence="5">
    <location>
        <begin position="1711"/>
        <end position="1768"/>
    </location>
</feature>
<feature type="compositionally biased region" description="Polar residues" evidence="5">
    <location>
        <begin position="1908"/>
        <end position="1927"/>
    </location>
</feature>
<accession>A0A152A9A2</accession>
<feature type="coiled-coil region" evidence="4">
    <location>
        <begin position="29"/>
        <end position="359"/>
    </location>
</feature>
<feature type="region of interest" description="Disordered" evidence="5">
    <location>
        <begin position="1559"/>
        <end position="1578"/>
    </location>
</feature>
<evidence type="ECO:0000256" key="1">
    <source>
        <dbReference type="ARBA" id="ARBA00004123"/>
    </source>
</evidence>
<feature type="domain" description="NUA/TPR/MLP1-2-like" evidence="7">
    <location>
        <begin position="474"/>
        <end position="574"/>
    </location>
</feature>
<evidence type="ECO:0000313" key="8">
    <source>
        <dbReference type="EMBL" id="KYR02800.1"/>
    </source>
</evidence>
<dbReference type="STRING" id="361077.A0A152A9A2"/>
<feature type="compositionally biased region" description="Acidic residues" evidence="5">
    <location>
        <begin position="1769"/>
        <end position="1781"/>
    </location>
</feature>
<dbReference type="OrthoDB" id="20472at2759"/>
<evidence type="ECO:0000259" key="7">
    <source>
        <dbReference type="Pfam" id="PF25785"/>
    </source>
</evidence>
<dbReference type="PANTHER" id="PTHR18898:SF2">
    <property type="entry name" value="NUCLEOPROTEIN TPR"/>
    <property type="match status" value="1"/>
</dbReference>
<feature type="coiled-coil region" evidence="4">
    <location>
        <begin position="1150"/>
        <end position="1202"/>
    </location>
</feature>
<feature type="region of interest" description="Disordered" evidence="5">
    <location>
        <begin position="600"/>
        <end position="689"/>
    </location>
</feature>
<reference evidence="8 9" key="1">
    <citation type="submission" date="2015-12" db="EMBL/GenBank/DDBJ databases">
        <title>Dictyostelia acquired genes for synthesis and detection of signals that induce cell-type specialization by lateral gene transfer from prokaryotes.</title>
        <authorList>
            <person name="Gloeckner G."/>
            <person name="Schaap P."/>
        </authorList>
    </citation>
    <scope>NUCLEOTIDE SEQUENCE [LARGE SCALE GENOMIC DNA]</scope>
    <source>
        <strain evidence="8 9">TK</strain>
    </source>
</reference>
<dbReference type="GO" id="GO:0005643">
    <property type="term" value="C:nuclear pore"/>
    <property type="evidence" value="ECO:0007669"/>
    <property type="project" value="TreeGrafter"/>
</dbReference>
<evidence type="ECO:0000313" key="9">
    <source>
        <dbReference type="Proteomes" id="UP000076078"/>
    </source>
</evidence>
<keyword evidence="9" id="KW-1185">Reference proteome</keyword>